<keyword evidence="15" id="KW-0699">rRNA-binding</keyword>
<dbReference type="NCBIfam" id="TIGR02191">
    <property type="entry name" value="RNaseIII"/>
    <property type="match status" value="1"/>
</dbReference>
<dbReference type="Pfam" id="PF00035">
    <property type="entry name" value="dsrm"/>
    <property type="match status" value="1"/>
</dbReference>
<dbReference type="PATRIC" id="fig|1618443.3.peg.385"/>
<evidence type="ECO:0000256" key="15">
    <source>
        <dbReference type="HAMAP-Rule" id="MF_00104"/>
    </source>
</evidence>
<dbReference type="GO" id="GO:0019843">
    <property type="term" value="F:rRNA binding"/>
    <property type="evidence" value="ECO:0007669"/>
    <property type="project" value="UniProtKB-KW"/>
</dbReference>
<comment type="subcellular location">
    <subcellularLocation>
        <location evidence="2 15">Cytoplasm</location>
    </subcellularLocation>
</comment>
<evidence type="ECO:0000256" key="8">
    <source>
        <dbReference type="ARBA" id="ARBA00022694"/>
    </source>
</evidence>
<feature type="binding site" evidence="15">
    <location>
        <position position="45"/>
    </location>
    <ligand>
        <name>Mg(2+)</name>
        <dbReference type="ChEBI" id="CHEBI:18420"/>
    </ligand>
</feature>
<dbReference type="EC" id="3.1.26.3" evidence="15"/>
<keyword evidence="14 15" id="KW-0694">RNA-binding</keyword>
<evidence type="ECO:0000256" key="1">
    <source>
        <dbReference type="ARBA" id="ARBA00000109"/>
    </source>
</evidence>
<feature type="active site" evidence="15">
    <location>
        <position position="49"/>
    </location>
</feature>
<proteinExistence type="inferred from homology"/>
<dbReference type="HAMAP" id="MF_00104">
    <property type="entry name" value="RNase_III"/>
    <property type="match status" value="1"/>
</dbReference>
<evidence type="ECO:0000256" key="2">
    <source>
        <dbReference type="ARBA" id="ARBA00004496"/>
    </source>
</evidence>
<reference evidence="18 19" key="1">
    <citation type="journal article" date="2015" name="Nature">
        <title>rRNA introns, odd ribosomes, and small enigmatic genomes across a large radiation of phyla.</title>
        <authorList>
            <person name="Brown C.T."/>
            <person name="Hug L.A."/>
            <person name="Thomas B.C."/>
            <person name="Sharon I."/>
            <person name="Castelle C.J."/>
            <person name="Singh A."/>
            <person name="Wilkins M.J."/>
            <person name="Williams K.H."/>
            <person name="Banfield J.F."/>
        </authorList>
    </citation>
    <scope>NUCLEOTIDE SEQUENCE [LARGE SCALE GENOMIC DNA]</scope>
</reference>
<comment type="similarity">
    <text evidence="3">Belongs to the ribonuclease III family.</text>
</comment>
<dbReference type="Gene3D" id="1.10.1520.10">
    <property type="entry name" value="Ribonuclease III domain"/>
    <property type="match status" value="1"/>
</dbReference>
<dbReference type="PANTHER" id="PTHR11207:SF0">
    <property type="entry name" value="RIBONUCLEASE 3"/>
    <property type="match status" value="1"/>
</dbReference>
<gene>
    <name evidence="15" type="primary">rnc</name>
    <name evidence="18" type="ORF">UV73_C0002G0109</name>
</gene>
<sequence>MQVYQKLSEVIGLQFKDLSLINLAFIHRSYLNEAKDKIPSNERLEFLGDSILSFLTSEYLYRNYPKLPEGDLTNLRSSVVKTSTLAKLAKQLDLGLYLKLSHGEEEGGGRQNTSILADTFEAFLGAVYLDGGLEPVITILEKSLFPLIPVIYKDKSYKDAKSSFQELVQEQIKMSPVYRVLEEKGPDHAKEFTVGVFVGETKWGSGLGKNKQEAEQKAATDALVKWKKKPYNTG</sequence>
<dbReference type="AlphaFoldDB" id="A0A0G1DKK5"/>
<dbReference type="GO" id="GO:0008033">
    <property type="term" value="P:tRNA processing"/>
    <property type="evidence" value="ECO:0007669"/>
    <property type="project" value="UniProtKB-KW"/>
</dbReference>
<dbReference type="PROSITE" id="PS50142">
    <property type="entry name" value="RNASE_3_2"/>
    <property type="match status" value="1"/>
</dbReference>
<evidence type="ECO:0000256" key="13">
    <source>
        <dbReference type="ARBA" id="ARBA00022842"/>
    </source>
</evidence>
<dbReference type="FunFam" id="1.10.1520.10:FF:000001">
    <property type="entry name" value="Ribonuclease 3"/>
    <property type="match status" value="1"/>
</dbReference>
<evidence type="ECO:0000259" key="17">
    <source>
        <dbReference type="PROSITE" id="PS50142"/>
    </source>
</evidence>
<dbReference type="GO" id="GO:0005737">
    <property type="term" value="C:cytoplasm"/>
    <property type="evidence" value="ECO:0007669"/>
    <property type="project" value="UniProtKB-SubCell"/>
</dbReference>
<dbReference type="STRING" id="1618443.UV73_C0002G0109"/>
<comment type="caution">
    <text evidence="18">The sequence shown here is derived from an EMBL/GenBank/DDBJ whole genome shotgun (WGS) entry which is preliminary data.</text>
</comment>
<keyword evidence="11 15" id="KW-0255">Endonuclease</keyword>
<dbReference type="SUPFAM" id="SSF54768">
    <property type="entry name" value="dsRNA-binding domain-like"/>
    <property type="match status" value="1"/>
</dbReference>
<dbReference type="GO" id="GO:0010468">
    <property type="term" value="P:regulation of gene expression"/>
    <property type="evidence" value="ECO:0007669"/>
    <property type="project" value="TreeGrafter"/>
</dbReference>
<evidence type="ECO:0000256" key="5">
    <source>
        <dbReference type="ARBA" id="ARBA00022490"/>
    </source>
</evidence>
<dbReference type="GO" id="GO:0006364">
    <property type="term" value="P:rRNA processing"/>
    <property type="evidence" value="ECO:0007669"/>
    <property type="project" value="UniProtKB-UniRule"/>
</dbReference>
<dbReference type="PROSITE" id="PS50137">
    <property type="entry name" value="DS_RBD"/>
    <property type="match status" value="1"/>
</dbReference>
<dbReference type="GO" id="GO:0004525">
    <property type="term" value="F:ribonuclease III activity"/>
    <property type="evidence" value="ECO:0007669"/>
    <property type="project" value="UniProtKB-UniRule"/>
</dbReference>
<dbReference type="SMART" id="SM00358">
    <property type="entry name" value="DSRM"/>
    <property type="match status" value="1"/>
</dbReference>
<keyword evidence="8 15" id="KW-0819">tRNA processing</keyword>
<protein>
    <recommendedName>
        <fullName evidence="15">Ribonuclease 3</fullName>
        <ecNumber evidence="15">3.1.26.3</ecNumber>
    </recommendedName>
    <alternativeName>
        <fullName evidence="15">Ribonuclease III</fullName>
        <shortName evidence="15">RNase III</shortName>
    </alternativeName>
</protein>
<name>A0A0G1DKK5_9BACT</name>
<dbReference type="Proteomes" id="UP000034894">
    <property type="component" value="Unassembled WGS sequence"/>
</dbReference>
<comment type="catalytic activity">
    <reaction evidence="1 15">
        <text>Endonucleolytic cleavage to 5'-phosphomonoester.</text>
        <dbReference type="EC" id="3.1.26.3"/>
    </reaction>
</comment>
<evidence type="ECO:0000256" key="11">
    <source>
        <dbReference type="ARBA" id="ARBA00022759"/>
    </source>
</evidence>
<dbReference type="InterPro" id="IPR000999">
    <property type="entry name" value="RNase_III_dom"/>
</dbReference>
<evidence type="ECO:0000256" key="12">
    <source>
        <dbReference type="ARBA" id="ARBA00022801"/>
    </source>
</evidence>
<feature type="domain" description="RNase III" evidence="17">
    <location>
        <begin position="4"/>
        <end position="132"/>
    </location>
</feature>
<dbReference type="Gene3D" id="3.30.160.20">
    <property type="match status" value="1"/>
</dbReference>
<feature type="domain" description="DRBM" evidence="16">
    <location>
        <begin position="159"/>
        <end position="228"/>
    </location>
</feature>
<keyword evidence="7 15" id="KW-0507">mRNA processing</keyword>
<dbReference type="Pfam" id="PF14622">
    <property type="entry name" value="Ribonucleas_3_3"/>
    <property type="match status" value="1"/>
</dbReference>
<dbReference type="CDD" id="cd00593">
    <property type="entry name" value="RIBOc"/>
    <property type="match status" value="1"/>
</dbReference>
<feature type="binding site" evidence="15">
    <location>
        <position position="121"/>
    </location>
    <ligand>
        <name>Mg(2+)</name>
        <dbReference type="ChEBI" id="CHEBI:18420"/>
    </ligand>
</feature>
<keyword evidence="13 15" id="KW-0460">Magnesium</keyword>
<comment type="subunit">
    <text evidence="4 15">Homodimer.</text>
</comment>
<feature type="active site" evidence="15">
    <location>
        <position position="121"/>
    </location>
</feature>
<comment type="function">
    <text evidence="15">Digests double-stranded RNA. Involved in the processing of primary rRNA transcript to yield the immediate precursors to the large and small rRNAs (23S and 16S). Processes some mRNAs, and tRNAs when they are encoded in the rRNA operon. Processes pre-crRNA and tracrRNA of type II CRISPR loci if present in the organism.</text>
</comment>
<dbReference type="GO" id="GO:0006397">
    <property type="term" value="P:mRNA processing"/>
    <property type="evidence" value="ECO:0007669"/>
    <property type="project" value="UniProtKB-UniRule"/>
</dbReference>
<keyword evidence="6 15" id="KW-0698">rRNA processing</keyword>
<dbReference type="CDD" id="cd10845">
    <property type="entry name" value="DSRM_RNAse_III_family"/>
    <property type="match status" value="1"/>
</dbReference>
<evidence type="ECO:0000256" key="14">
    <source>
        <dbReference type="ARBA" id="ARBA00022884"/>
    </source>
</evidence>
<dbReference type="FunFam" id="3.30.160.20:FF:000003">
    <property type="entry name" value="Ribonuclease 3"/>
    <property type="match status" value="1"/>
</dbReference>
<dbReference type="PANTHER" id="PTHR11207">
    <property type="entry name" value="RIBONUCLEASE III"/>
    <property type="match status" value="1"/>
</dbReference>
<dbReference type="GO" id="GO:0046872">
    <property type="term" value="F:metal ion binding"/>
    <property type="evidence" value="ECO:0007669"/>
    <property type="project" value="UniProtKB-KW"/>
</dbReference>
<organism evidence="18 19">
    <name type="scientific">Candidatus Gottesmanbacteria bacterium GW2011_GWA2_43_14</name>
    <dbReference type="NCBI Taxonomy" id="1618443"/>
    <lineage>
        <taxon>Bacteria</taxon>
        <taxon>Candidatus Gottesmaniibacteriota</taxon>
    </lineage>
</organism>
<evidence type="ECO:0000256" key="4">
    <source>
        <dbReference type="ARBA" id="ARBA00011738"/>
    </source>
</evidence>
<dbReference type="InterPro" id="IPR036389">
    <property type="entry name" value="RNase_III_sf"/>
</dbReference>
<comment type="cofactor">
    <cofactor evidence="15">
        <name>Mg(2+)</name>
        <dbReference type="ChEBI" id="CHEBI:18420"/>
    </cofactor>
</comment>
<evidence type="ECO:0000256" key="3">
    <source>
        <dbReference type="ARBA" id="ARBA00010183"/>
    </source>
</evidence>
<keyword evidence="12 15" id="KW-0378">Hydrolase</keyword>
<evidence type="ECO:0000256" key="9">
    <source>
        <dbReference type="ARBA" id="ARBA00022722"/>
    </source>
</evidence>
<dbReference type="InterPro" id="IPR011907">
    <property type="entry name" value="RNase_III"/>
</dbReference>
<dbReference type="EMBL" id="LCFP01000002">
    <property type="protein sequence ID" value="KKS98395.1"/>
    <property type="molecule type" value="Genomic_DNA"/>
</dbReference>
<dbReference type="GO" id="GO:0003725">
    <property type="term" value="F:double-stranded RNA binding"/>
    <property type="evidence" value="ECO:0007669"/>
    <property type="project" value="TreeGrafter"/>
</dbReference>
<keyword evidence="5 15" id="KW-0963">Cytoplasm</keyword>
<accession>A0A0G1DKK5</accession>
<dbReference type="GO" id="GO:0042802">
    <property type="term" value="F:identical protein binding"/>
    <property type="evidence" value="ECO:0007669"/>
    <property type="project" value="UniProtKB-ARBA"/>
</dbReference>
<dbReference type="InterPro" id="IPR014720">
    <property type="entry name" value="dsRBD_dom"/>
</dbReference>
<dbReference type="SUPFAM" id="SSF69065">
    <property type="entry name" value="RNase III domain-like"/>
    <property type="match status" value="1"/>
</dbReference>
<evidence type="ECO:0000313" key="19">
    <source>
        <dbReference type="Proteomes" id="UP000034894"/>
    </source>
</evidence>
<keyword evidence="10 15" id="KW-0479">Metal-binding</keyword>
<dbReference type="PROSITE" id="PS00517">
    <property type="entry name" value="RNASE_3_1"/>
    <property type="match status" value="1"/>
</dbReference>
<evidence type="ECO:0000259" key="16">
    <source>
        <dbReference type="PROSITE" id="PS50137"/>
    </source>
</evidence>
<feature type="binding site" evidence="15">
    <location>
        <position position="118"/>
    </location>
    <ligand>
        <name>Mg(2+)</name>
        <dbReference type="ChEBI" id="CHEBI:18420"/>
    </ligand>
</feature>
<keyword evidence="9 15" id="KW-0540">Nuclease</keyword>
<dbReference type="SMART" id="SM00535">
    <property type="entry name" value="RIBOc"/>
    <property type="match status" value="1"/>
</dbReference>
<evidence type="ECO:0000256" key="6">
    <source>
        <dbReference type="ARBA" id="ARBA00022552"/>
    </source>
</evidence>
<evidence type="ECO:0000313" key="18">
    <source>
        <dbReference type="EMBL" id="KKS98395.1"/>
    </source>
</evidence>
<evidence type="ECO:0000256" key="7">
    <source>
        <dbReference type="ARBA" id="ARBA00022664"/>
    </source>
</evidence>
<evidence type="ECO:0000256" key="10">
    <source>
        <dbReference type="ARBA" id="ARBA00022723"/>
    </source>
</evidence>